<name>A0ABP9CA69_9SPHI</name>
<dbReference type="InterPro" id="IPR050137">
    <property type="entry name" value="PyrR_bifunctional"/>
</dbReference>
<dbReference type="PANTHER" id="PTHR11608:SF0">
    <property type="entry name" value="BIFUNCTIONAL PROTEIN PYRR"/>
    <property type="match status" value="1"/>
</dbReference>
<evidence type="ECO:0000313" key="3">
    <source>
        <dbReference type="Proteomes" id="UP001501411"/>
    </source>
</evidence>
<feature type="domain" description="Phosphoribosyltransferase" evidence="1">
    <location>
        <begin position="37"/>
        <end position="237"/>
    </location>
</feature>
<dbReference type="Pfam" id="PF14681">
    <property type="entry name" value="UPRTase"/>
    <property type="match status" value="1"/>
</dbReference>
<keyword evidence="2" id="KW-0808">Transferase</keyword>
<reference evidence="3" key="1">
    <citation type="journal article" date="2019" name="Int. J. Syst. Evol. Microbiol.">
        <title>The Global Catalogue of Microorganisms (GCM) 10K type strain sequencing project: providing services to taxonomists for standard genome sequencing and annotation.</title>
        <authorList>
            <consortium name="The Broad Institute Genomics Platform"/>
            <consortium name="The Broad Institute Genome Sequencing Center for Infectious Disease"/>
            <person name="Wu L."/>
            <person name="Ma J."/>
        </authorList>
    </citation>
    <scope>NUCLEOTIDE SEQUENCE [LARGE SCALE GENOMIC DNA]</scope>
    <source>
        <strain evidence="3">JCM 18200</strain>
    </source>
</reference>
<dbReference type="GO" id="GO:0016757">
    <property type="term" value="F:glycosyltransferase activity"/>
    <property type="evidence" value="ECO:0007669"/>
    <property type="project" value="UniProtKB-KW"/>
</dbReference>
<proteinExistence type="predicted"/>
<dbReference type="InterPro" id="IPR029057">
    <property type="entry name" value="PRTase-like"/>
</dbReference>
<dbReference type="SUPFAM" id="SSF53271">
    <property type="entry name" value="PRTase-like"/>
    <property type="match status" value="1"/>
</dbReference>
<dbReference type="NCBIfam" id="NF001097">
    <property type="entry name" value="PRK00129.1"/>
    <property type="match status" value="1"/>
</dbReference>
<dbReference type="PANTHER" id="PTHR11608">
    <property type="entry name" value="BIFUNCTIONAL PROTEIN PYRR"/>
    <property type="match status" value="1"/>
</dbReference>
<evidence type="ECO:0000313" key="2">
    <source>
        <dbReference type="EMBL" id="GAA4805180.1"/>
    </source>
</evidence>
<evidence type="ECO:0000259" key="1">
    <source>
        <dbReference type="Pfam" id="PF14681"/>
    </source>
</evidence>
<sequence>MVDEQSPTKISKDITKYQVIVRNTINMAFILSKINSIANHFLAEMRSIEWQQDRLRFRRNMERLGEIFAYEISKNLSYQTKEVDTPLGISETQLLEEQPVLMTIVRAGIPLHQGLLNFFDRADCGFIGAYRKTRKNNQLEIEKKYVTSPDLDHKIVIMVDPMLATGASMVLSCKELMASFAIKELHIVSAIASEEGIVHVRANLPKAKLWIGAIDSELTSKAYIVPGLGDAGDLAYGEKV</sequence>
<dbReference type="EMBL" id="BAABIQ010000043">
    <property type="protein sequence ID" value="GAA4805180.1"/>
    <property type="molecule type" value="Genomic_DNA"/>
</dbReference>
<comment type="caution">
    <text evidence="2">The sequence shown here is derived from an EMBL/GenBank/DDBJ whole genome shotgun (WGS) entry which is preliminary data.</text>
</comment>
<accession>A0ABP9CA69</accession>
<gene>
    <name evidence="2" type="primary">upp</name>
    <name evidence="2" type="ORF">GCM10023231_37930</name>
</gene>
<organism evidence="2 3">
    <name type="scientific">Olivibacter ginsenosidimutans</name>
    <dbReference type="NCBI Taxonomy" id="1176537"/>
    <lineage>
        <taxon>Bacteria</taxon>
        <taxon>Pseudomonadati</taxon>
        <taxon>Bacteroidota</taxon>
        <taxon>Sphingobacteriia</taxon>
        <taxon>Sphingobacteriales</taxon>
        <taxon>Sphingobacteriaceae</taxon>
        <taxon>Olivibacter</taxon>
    </lineage>
</organism>
<keyword evidence="2" id="KW-0328">Glycosyltransferase</keyword>
<protein>
    <submittedName>
        <fullName evidence="2">Uracil phosphoribosyltransferase</fullName>
    </submittedName>
</protein>
<keyword evidence="3" id="KW-1185">Reference proteome</keyword>
<dbReference type="InterPro" id="IPR000836">
    <property type="entry name" value="PRTase_dom"/>
</dbReference>
<dbReference type="Proteomes" id="UP001501411">
    <property type="component" value="Unassembled WGS sequence"/>
</dbReference>
<dbReference type="CDD" id="cd06223">
    <property type="entry name" value="PRTases_typeI"/>
    <property type="match status" value="1"/>
</dbReference>
<dbReference type="Gene3D" id="3.40.50.2020">
    <property type="match status" value="1"/>
</dbReference>